<name>A3K7Y6_SAGS3</name>
<dbReference type="GO" id="GO:0003995">
    <property type="term" value="F:acyl-CoA dehydrogenase activity"/>
    <property type="evidence" value="ECO:0007669"/>
    <property type="project" value="TreeGrafter"/>
</dbReference>
<keyword evidence="8" id="KW-1185">Reference proteome</keyword>
<dbReference type="InterPro" id="IPR009100">
    <property type="entry name" value="AcylCoA_DH/oxidase_NM_dom_sf"/>
</dbReference>
<evidence type="ECO:0000256" key="1">
    <source>
        <dbReference type="ARBA" id="ARBA00001974"/>
    </source>
</evidence>
<evidence type="ECO:0000256" key="3">
    <source>
        <dbReference type="ARBA" id="ARBA00022630"/>
    </source>
</evidence>
<comment type="similarity">
    <text evidence="2">Belongs to the acyl-CoA dehydrogenase family.</text>
</comment>
<dbReference type="InterPro" id="IPR036250">
    <property type="entry name" value="AcylCo_DH-like_C"/>
</dbReference>
<dbReference type="AlphaFoldDB" id="A3K7Y6"/>
<dbReference type="EMBL" id="AAYA01000013">
    <property type="protein sequence ID" value="EBA06758.1"/>
    <property type="molecule type" value="Genomic_DNA"/>
</dbReference>
<evidence type="ECO:0000313" key="7">
    <source>
        <dbReference type="EMBL" id="EBA06758.1"/>
    </source>
</evidence>
<evidence type="ECO:0000313" key="8">
    <source>
        <dbReference type="Proteomes" id="UP000005713"/>
    </source>
</evidence>
<proteinExistence type="inferred from homology"/>
<dbReference type="eggNOG" id="COG1960">
    <property type="taxonomic scope" value="Bacteria"/>
</dbReference>
<organism evidence="7 8">
    <name type="scientific">Sagittula stellata (strain ATCC 700073 / DSM 11524 / E-37)</name>
    <dbReference type="NCBI Taxonomy" id="388399"/>
    <lineage>
        <taxon>Bacteria</taxon>
        <taxon>Pseudomonadati</taxon>
        <taxon>Pseudomonadota</taxon>
        <taxon>Alphaproteobacteria</taxon>
        <taxon>Rhodobacterales</taxon>
        <taxon>Roseobacteraceae</taxon>
        <taxon>Sagittula</taxon>
    </lineage>
</organism>
<dbReference type="PANTHER" id="PTHR43884:SF20">
    <property type="entry name" value="ACYL-COA DEHYDROGENASE FADE28"/>
    <property type="match status" value="1"/>
</dbReference>
<dbReference type="SUPFAM" id="SSF56645">
    <property type="entry name" value="Acyl-CoA dehydrogenase NM domain-like"/>
    <property type="match status" value="1"/>
</dbReference>
<accession>A3K7Y6</accession>
<dbReference type="Gene3D" id="1.20.140.10">
    <property type="entry name" value="Butyryl-CoA Dehydrogenase, subunit A, domain 3"/>
    <property type="match status" value="1"/>
</dbReference>
<evidence type="ECO:0000259" key="6">
    <source>
        <dbReference type="Pfam" id="PF00441"/>
    </source>
</evidence>
<comment type="cofactor">
    <cofactor evidence="1">
        <name>FAD</name>
        <dbReference type="ChEBI" id="CHEBI:57692"/>
    </cofactor>
</comment>
<feature type="domain" description="Acyl-CoA dehydrogenase/oxidase C-terminal" evidence="6">
    <location>
        <begin position="238"/>
        <end position="351"/>
    </location>
</feature>
<dbReference type="SUPFAM" id="SSF47203">
    <property type="entry name" value="Acyl-CoA dehydrogenase C-terminal domain-like"/>
    <property type="match status" value="1"/>
</dbReference>
<gene>
    <name evidence="7" type="ORF">SSE37_02685</name>
</gene>
<evidence type="ECO:0000256" key="2">
    <source>
        <dbReference type="ARBA" id="ARBA00009347"/>
    </source>
</evidence>
<evidence type="ECO:0000256" key="4">
    <source>
        <dbReference type="ARBA" id="ARBA00022827"/>
    </source>
</evidence>
<dbReference type="PANTHER" id="PTHR43884">
    <property type="entry name" value="ACYL-COA DEHYDROGENASE"/>
    <property type="match status" value="1"/>
</dbReference>
<dbReference type="GO" id="GO:0050660">
    <property type="term" value="F:flavin adenine dinucleotide binding"/>
    <property type="evidence" value="ECO:0007669"/>
    <property type="project" value="InterPro"/>
</dbReference>
<dbReference type="InterPro" id="IPR037069">
    <property type="entry name" value="AcylCoA_DH/ox_N_sf"/>
</dbReference>
<evidence type="ECO:0000256" key="5">
    <source>
        <dbReference type="ARBA" id="ARBA00023002"/>
    </source>
</evidence>
<comment type="caution">
    <text evidence="7">The sequence shown here is derived from an EMBL/GenBank/DDBJ whole genome shotgun (WGS) entry which is preliminary data.</text>
</comment>
<sequence length="374" mass="39984">MPGTFLDHLAPSEDIRRLTDAAAGFVADRKVRLRSETAGSDLSEWSGIAQLGWLGVCVGEGDGGLNRPLREACALARLCGEALVTMPYIGSSIVAATLLSYVPRRALVETLLSGIAAGNRIVTVSAQSDGLPNGTDVRVQAEERGARLLLRGRVAACEYSDATTDVILGLDAPGGERLLVRLPTHRKGLSAYPYRAVDGRPLAALVLKEVEVEPDEVIAEGATADAALERAGHVASAALCHELTGALDEICKRTVEHLKEPRQFGRALSEFQVLRHRAADMHMDFEMVSSMADLASFAAETMDEPRRQLLKARYVATCHGRRIGEAAIQMHGCRGMSDETAIGHYVKRVLYIGAAFGGAWTALDLLDAEGEASG</sequence>
<dbReference type="Pfam" id="PF00441">
    <property type="entry name" value="Acyl-CoA_dh_1"/>
    <property type="match status" value="1"/>
</dbReference>
<dbReference type="Gene3D" id="1.10.540.10">
    <property type="entry name" value="Acyl-CoA dehydrogenase/oxidase, N-terminal domain"/>
    <property type="match status" value="1"/>
</dbReference>
<keyword evidence="5" id="KW-0560">Oxidoreductase</keyword>
<protein>
    <submittedName>
        <fullName evidence="7">Acyl-CoA dehydrogenase, C-terminal:Acyl-CoA dehydrogenase, central region</fullName>
    </submittedName>
</protein>
<dbReference type="InterPro" id="IPR009075">
    <property type="entry name" value="AcylCo_DH/oxidase_C"/>
</dbReference>
<reference evidence="7 8" key="1">
    <citation type="submission" date="2006-06" db="EMBL/GenBank/DDBJ databases">
        <authorList>
            <person name="Moran M.A."/>
            <person name="Ferriera S."/>
            <person name="Johnson J."/>
            <person name="Kravitz S."/>
            <person name="Beeson K."/>
            <person name="Sutton G."/>
            <person name="Rogers Y.-H."/>
            <person name="Friedman R."/>
            <person name="Frazier M."/>
            <person name="Venter J.C."/>
        </authorList>
    </citation>
    <scope>NUCLEOTIDE SEQUENCE [LARGE SCALE GENOMIC DNA]</scope>
    <source>
        <strain evidence="7 8">E-37</strain>
    </source>
</reference>
<keyword evidence="4" id="KW-0274">FAD</keyword>
<dbReference type="Proteomes" id="UP000005713">
    <property type="component" value="Unassembled WGS sequence"/>
</dbReference>
<keyword evidence="3" id="KW-0285">Flavoprotein</keyword>